<dbReference type="GO" id="GO:0008804">
    <property type="term" value="F:carbamate kinase activity"/>
    <property type="evidence" value="ECO:0007669"/>
    <property type="project" value="UniProtKB-UniRule"/>
</dbReference>
<dbReference type="NCBIfam" id="NF009007">
    <property type="entry name" value="PRK12352.1"/>
    <property type="match status" value="1"/>
</dbReference>
<evidence type="ECO:0000256" key="9">
    <source>
        <dbReference type="PIRNR" id="PIRNR000723"/>
    </source>
</evidence>
<dbReference type="Proteomes" id="UP000197058">
    <property type="component" value="Chromosome"/>
</dbReference>
<comment type="similarity">
    <text evidence="3 9">Belongs to the carbamate kinase family.</text>
</comment>
<evidence type="ECO:0000256" key="5">
    <source>
        <dbReference type="ARBA" id="ARBA00022503"/>
    </source>
</evidence>
<organism evidence="10 11">
    <name type="scientific">Mammaliicoccus sciuri</name>
    <name type="common">Staphylococcus sciuri</name>
    <dbReference type="NCBI Taxonomy" id="1296"/>
    <lineage>
        <taxon>Bacteria</taxon>
        <taxon>Bacillati</taxon>
        <taxon>Bacillota</taxon>
        <taxon>Bacilli</taxon>
        <taxon>Bacillales</taxon>
        <taxon>Staphylococcaceae</taxon>
        <taxon>Mammaliicoccus</taxon>
    </lineage>
</organism>
<dbReference type="GO" id="GO:0005829">
    <property type="term" value="C:cytosol"/>
    <property type="evidence" value="ECO:0007669"/>
    <property type="project" value="TreeGrafter"/>
</dbReference>
<comment type="catalytic activity">
    <reaction evidence="8">
        <text>hydrogencarbonate + NH4(+) + ATP = carbamoyl phosphate + ADP + H2O + H(+)</text>
        <dbReference type="Rhea" id="RHEA:10152"/>
        <dbReference type="ChEBI" id="CHEBI:15377"/>
        <dbReference type="ChEBI" id="CHEBI:15378"/>
        <dbReference type="ChEBI" id="CHEBI:17544"/>
        <dbReference type="ChEBI" id="CHEBI:28938"/>
        <dbReference type="ChEBI" id="CHEBI:30616"/>
        <dbReference type="ChEBI" id="CHEBI:58228"/>
        <dbReference type="ChEBI" id="CHEBI:456216"/>
        <dbReference type="EC" id="2.7.2.2"/>
    </reaction>
</comment>
<dbReference type="Pfam" id="PF00696">
    <property type="entry name" value="AA_kinase"/>
    <property type="match status" value="1"/>
</dbReference>
<name>A0AAI8DK25_MAMSC</name>
<dbReference type="InterPro" id="IPR001048">
    <property type="entry name" value="Asp/Glu/Uridylate_kinase"/>
</dbReference>
<comment type="subcellular location">
    <subcellularLocation>
        <location evidence="1">Cytoplasm</location>
    </subcellularLocation>
</comment>
<dbReference type="CDD" id="cd04235">
    <property type="entry name" value="AAK_CK"/>
    <property type="match status" value="1"/>
</dbReference>
<dbReference type="Gene3D" id="3.40.1160.10">
    <property type="entry name" value="Acetylglutamate kinase-like"/>
    <property type="match status" value="1"/>
</dbReference>
<keyword evidence="7 9" id="KW-0418">Kinase</keyword>
<evidence type="ECO:0000256" key="4">
    <source>
        <dbReference type="ARBA" id="ARBA00013070"/>
    </source>
</evidence>
<gene>
    <name evidence="10" type="primary">arcC</name>
    <name evidence="10" type="ORF">CEP64_13250</name>
</gene>
<evidence type="ECO:0000256" key="7">
    <source>
        <dbReference type="ARBA" id="ARBA00022777"/>
    </source>
</evidence>
<evidence type="ECO:0000256" key="1">
    <source>
        <dbReference type="ARBA" id="ARBA00004496"/>
    </source>
</evidence>
<dbReference type="GO" id="GO:0019546">
    <property type="term" value="P:L-arginine deiminase pathway"/>
    <property type="evidence" value="ECO:0007669"/>
    <property type="project" value="TreeGrafter"/>
</dbReference>
<protein>
    <recommendedName>
        <fullName evidence="4 9">Carbamate kinase</fullName>
    </recommendedName>
</protein>
<dbReference type="KEGG" id="sscu:CEP64_13250"/>
<evidence type="ECO:0000256" key="8">
    <source>
        <dbReference type="ARBA" id="ARBA00048467"/>
    </source>
</evidence>
<evidence type="ECO:0000256" key="6">
    <source>
        <dbReference type="ARBA" id="ARBA00022679"/>
    </source>
</evidence>
<keyword evidence="6 9" id="KW-0808">Transferase</keyword>
<dbReference type="EMBL" id="CP022046">
    <property type="protein sequence ID" value="ASE35509.1"/>
    <property type="molecule type" value="Genomic_DNA"/>
</dbReference>
<comment type="pathway">
    <text evidence="2">Metabolic intermediate metabolism; carbamoyl phosphate degradation; CO(2) and NH(3) from carbamoyl phosphate: step 1/1.</text>
</comment>
<accession>A0AAI8DK25</accession>
<dbReference type="SUPFAM" id="SSF53633">
    <property type="entry name" value="Carbamate kinase-like"/>
    <property type="match status" value="1"/>
</dbReference>
<reference evidence="11" key="1">
    <citation type="submission" date="2017-06" db="EMBL/GenBank/DDBJ databases">
        <title>FDA dAtabase for Regulatory Grade micrObial Sequences (FDA-ARGOS): Supporting development and validation of Infectious Disease Dx tests.</title>
        <authorList>
            <person name="Goldberg B."/>
            <person name="Campos J."/>
            <person name="Tallon L."/>
            <person name="Sadzewicz L."/>
            <person name="Sengamalay N."/>
            <person name="Ott S."/>
            <person name="Godinez A."/>
            <person name="Nagaraj S."/>
            <person name="Vavikolanu K."/>
            <person name="Nadendla S."/>
            <person name="George J."/>
            <person name="Geyer C."/>
            <person name="Sichtig H."/>
        </authorList>
    </citation>
    <scope>NUCLEOTIDE SEQUENCE [LARGE SCALE GENOMIC DNA]</scope>
    <source>
        <strain evidence="11">FDAARGOS_285</strain>
    </source>
</reference>
<proteinExistence type="inferred from homology"/>
<dbReference type="PIRSF" id="PIRSF000723">
    <property type="entry name" value="Carbamate_kin"/>
    <property type="match status" value="1"/>
</dbReference>
<dbReference type="PANTHER" id="PTHR30409">
    <property type="entry name" value="CARBAMATE KINASE"/>
    <property type="match status" value="1"/>
</dbReference>
<evidence type="ECO:0000256" key="3">
    <source>
        <dbReference type="ARBA" id="ARBA00011066"/>
    </source>
</evidence>
<dbReference type="InterPro" id="IPR036393">
    <property type="entry name" value="AceGlu_kinase-like_sf"/>
</dbReference>
<dbReference type="RefSeq" id="WP_049320216.1">
    <property type="nucleotide sequence ID" value="NZ_CP022046.2"/>
</dbReference>
<dbReference type="PANTHER" id="PTHR30409:SF1">
    <property type="entry name" value="CARBAMATE KINASE-RELATED"/>
    <property type="match status" value="1"/>
</dbReference>
<dbReference type="AlphaFoldDB" id="A0AAI8DK25"/>
<evidence type="ECO:0000313" key="11">
    <source>
        <dbReference type="Proteomes" id="UP000197058"/>
    </source>
</evidence>
<dbReference type="FunFam" id="3.40.1160.10:FF:000007">
    <property type="entry name" value="Carbamate kinase"/>
    <property type="match status" value="1"/>
</dbReference>
<dbReference type="InterPro" id="IPR003964">
    <property type="entry name" value="Carb_kinase"/>
</dbReference>
<sequence length="320" mass="34685">MGKRVVLALGGNAILQPNQEASYDNQYNNVMSATRKMAELKKQGHNIVITHGNGPQVGNIIAQNEAAKDIVNPLPINACSAESQGFIGYMMEEAIKNHLNDLGISSDVLTLLTMVEVDKDDQAFNNPTKPIGVFFSEEEAKRLEKEHGFVMVEDAGRGYRRVVPSPEPLVIHGVNQIKKLINQAIVISSGGGGIPVYRDEHGDIKGVEAVIDKDRSGLKLAQQVEADTFMMLTDVPNVCVNFGKENEEKLKTISVEEAKQYVAEDQFPAGSMLPKIEAAIQFAESGKEAIICSLDDAIDALEGKAGTRILLDPSVKPVSC</sequence>
<evidence type="ECO:0000256" key="2">
    <source>
        <dbReference type="ARBA" id="ARBA00005118"/>
    </source>
</evidence>
<evidence type="ECO:0000313" key="10">
    <source>
        <dbReference type="EMBL" id="ASE35509.1"/>
    </source>
</evidence>
<keyword evidence="5" id="KW-0056">Arginine metabolism</keyword>
<dbReference type="PRINTS" id="PR01469">
    <property type="entry name" value="CARBMTKINASE"/>
</dbReference>
<dbReference type="NCBIfam" id="TIGR00746">
    <property type="entry name" value="arcC"/>
    <property type="match status" value="1"/>
</dbReference>